<dbReference type="OrthoDB" id="9815750at2"/>
<keyword evidence="5" id="KW-0547">Nucleotide-binding</keyword>
<sequence>MLENVGYILYHVLIVIFPILLYYFLAILKNIYFSKAHKGILLALTFLILLLTISFPVSYANGFVYDLRIIPIIIAFIYIGFWQGIAAIFIMLLYLHFLGQTNLSITLLNYGIITVIFYLTKKKLRTFSFKKSLLYISALYWLITLTRSYSLIHNKQYDHLLTMFLFSIITWITLILVILLIETFKQHIKLHQELQRSEKLNIISQLAASVAHEVRNPMTTINGFLQLMKKDDNINEQQLAYINISLSELNRAQDIINDYLSLAKPNDKTIRIVNISEELLKTIELMTSYTNIQNIEVQSIIEPSLYIKGNADEIKQVFINIIKNGIEAMNNSGLLKIVAFTDDDYIIIKISDNGEGMSKEQLSRVGTPFYSTKDKGTGIGLTISFQIVEQLKGKITVESEVGFGTTFILSIPICKIDGNGHQAEHPLSANY</sequence>
<keyword evidence="6 11" id="KW-0418">Kinase</keyword>
<feature type="domain" description="Histidine kinase" evidence="10">
    <location>
        <begin position="209"/>
        <end position="415"/>
    </location>
</feature>
<dbReference type="InterPro" id="IPR036890">
    <property type="entry name" value="HATPase_C_sf"/>
</dbReference>
<dbReference type="CDD" id="cd00082">
    <property type="entry name" value="HisKA"/>
    <property type="match status" value="1"/>
</dbReference>
<dbReference type="PROSITE" id="PS50109">
    <property type="entry name" value="HIS_KIN"/>
    <property type="match status" value="1"/>
</dbReference>
<evidence type="ECO:0000256" key="1">
    <source>
        <dbReference type="ARBA" id="ARBA00000085"/>
    </source>
</evidence>
<feature type="transmembrane region" description="Helical" evidence="9">
    <location>
        <begin position="161"/>
        <end position="181"/>
    </location>
</feature>
<evidence type="ECO:0000256" key="2">
    <source>
        <dbReference type="ARBA" id="ARBA00012438"/>
    </source>
</evidence>
<dbReference type="PANTHER" id="PTHR43065:SF46">
    <property type="entry name" value="C4-DICARBOXYLATE TRANSPORT SENSOR PROTEIN DCTB"/>
    <property type="match status" value="1"/>
</dbReference>
<feature type="transmembrane region" description="Helical" evidence="9">
    <location>
        <begin position="72"/>
        <end position="97"/>
    </location>
</feature>
<accession>A0A919WFV6</accession>
<dbReference type="RefSeq" id="WP_095311003.1">
    <property type="nucleotide sequence ID" value="NZ_BORC01000002.1"/>
</dbReference>
<dbReference type="SMART" id="SM00387">
    <property type="entry name" value="HATPase_c"/>
    <property type="match status" value="1"/>
</dbReference>
<keyword evidence="8" id="KW-0902">Two-component regulatory system</keyword>
<evidence type="ECO:0000259" key="10">
    <source>
        <dbReference type="PROSITE" id="PS50109"/>
    </source>
</evidence>
<evidence type="ECO:0000256" key="5">
    <source>
        <dbReference type="ARBA" id="ARBA00022741"/>
    </source>
</evidence>
<evidence type="ECO:0000313" key="12">
    <source>
        <dbReference type="Proteomes" id="UP000682111"/>
    </source>
</evidence>
<evidence type="ECO:0000256" key="7">
    <source>
        <dbReference type="ARBA" id="ARBA00022840"/>
    </source>
</evidence>
<dbReference type="InterPro" id="IPR036097">
    <property type="entry name" value="HisK_dim/P_sf"/>
</dbReference>
<evidence type="ECO:0000313" key="11">
    <source>
        <dbReference type="EMBL" id="GIN61213.1"/>
    </source>
</evidence>
<organism evidence="11 12">
    <name type="scientific">Robertmurraya siralis</name>
    <dbReference type="NCBI Taxonomy" id="77777"/>
    <lineage>
        <taxon>Bacteria</taxon>
        <taxon>Bacillati</taxon>
        <taxon>Bacillota</taxon>
        <taxon>Bacilli</taxon>
        <taxon>Bacillales</taxon>
        <taxon>Bacillaceae</taxon>
        <taxon>Robertmurraya</taxon>
    </lineage>
</organism>
<dbReference type="Gene3D" id="3.30.565.10">
    <property type="entry name" value="Histidine kinase-like ATPase, C-terminal domain"/>
    <property type="match status" value="1"/>
</dbReference>
<dbReference type="Proteomes" id="UP000682111">
    <property type="component" value="Unassembled WGS sequence"/>
</dbReference>
<dbReference type="GO" id="GO:0000155">
    <property type="term" value="F:phosphorelay sensor kinase activity"/>
    <property type="evidence" value="ECO:0007669"/>
    <property type="project" value="InterPro"/>
</dbReference>
<reference evidence="11" key="1">
    <citation type="submission" date="2021-03" db="EMBL/GenBank/DDBJ databases">
        <title>Antimicrobial resistance genes in bacteria isolated from Japanese honey, and their potential for conferring macrolide and lincosamide resistance in the American foulbrood pathogen Paenibacillus larvae.</title>
        <authorList>
            <person name="Okamoto M."/>
            <person name="Kumagai M."/>
            <person name="Kanamori H."/>
            <person name="Takamatsu D."/>
        </authorList>
    </citation>
    <scope>NUCLEOTIDE SEQUENCE</scope>
    <source>
        <strain evidence="11">J27TS8</strain>
    </source>
</reference>
<protein>
    <recommendedName>
        <fullName evidence="2">histidine kinase</fullName>
        <ecNumber evidence="2">2.7.13.3</ecNumber>
    </recommendedName>
</protein>
<evidence type="ECO:0000256" key="6">
    <source>
        <dbReference type="ARBA" id="ARBA00022777"/>
    </source>
</evidence>
<comment type="catalytic activity">
    <reaction evidence="1">
        <text>ATP + protein L-histidine = ADP + protein N-phospho-L-histidine.</text>
        <dbReference type="EC" id="2.7.13.3"/>
    </reaction>
</comment>
<proteinExistence type="predicted"/>
<keyword evidence="9" id="KW-0472">Membrane</keyword>
<dbReference type="EC" id="2.7.13.3" evidence="2"/>
<evidence type="ECO:0000256" key="3">
    <source>
        <dbReference type="ARBA" id="ARBA00022553"/>
    </source>
</evidence>
<gene>
    <name evidence="11" type="primary">kinB_1</name>
    <name evidence="11" type="ORF">J27TS8_12060</name>
</gene>
<dbReference type="SMART" id="SM00388">
    <property type="entry name" value="HisKA"/>
    <property type="match status" value="1"/>
</dbReference>
<feature type="transmembrane region" description="Helical" evidence="9">
    <location>
        <begin position="7"/>
        <end position="28"/>
    </location>
</feature>
<dbReference type="AlphaFoldDB" id="A0A919WFV6"/>
<evidence type="ECO:0000256" key="8">
    <source>
        <dbReference type="ARBA" id="ARBA00023012"/>
    </source>
</evidence>
<dbReference type="GO" id="GO:0005524">
    <property type="term" value="F:ATP binding"/>
    <property type="evidence" value="ECO:0007669"/>
    <property type="project" value="UniProtKB-KW"/>
</dbReference>
<feature type="transmembrane region" description="Helical" evidence="9">
    <location>
        <begin position="132"/>
        <end position="149"/>
    </location>
</feature>
<dbReference type="Pfam" id="PF00512">
    <property type="entry name" value="HisKA"/>
    <property type="match status" value="1"/>
</dbReference>
<feature type="transmembrane region" description="Helical" evidence="9">
    <location>
        <begin position="103"/>
        <end position="120"/>
    </location>
</feature>
<keyword evidence="9" id="KW-0812">Transmembrane</keyword>
<keyword evidence="12" id="KW-1185">Reference proteome</keyword>
<dbReference type="PRINTS" id="PR00344">
    <property type="entry name" value="BCTRLSENSOR"/>
</dbReference>
<feature type="transmembrane region" description="Helical" evidence="9">
    <location>
        <begin position="40"/>
        <end position="60"/>
    </location>
</feature>
<comment type="caution">
    <text evidence="11">The sequence shown here is derived from an EMBL/GenBank/DDBJ whole genome shotgun (WGS) entry which is preliminary data.</text>
</comment>
<keyword evidence="3" id="KW-0597">Phosphoprotein</keyword>
<keyword evidence="7" id="KW-0067">ATP-binding</keyword>
<evidence type="ECO:0000256" key="4">
    <source>
        <dbReference type="ARBA" id="ARBA00022679"/>
    </source>
</evidence>
<dbReference type="Gene3D" id="1.10.287.130">
    <property type="match status" value="1"/>
</dbReference>
<dbReference type="PANTHER" id="PTHR43065">
    <property type="entry name" value="SENSOR HISTIDINE KINASE"/>
    <property type="match status" value="1"/>
</dbReference>
<dbReference type="InterPro" id="IPR004358">
    <property type="entry name" value="Sig_transdc_His_kin-like_C"/>
</dbReference>
<dbReference type="SUPFAM" id="SSF55874">
    <property type="entry name" value="ATPase domain of HSP90 chaperone/DNA topoisomerase II/histidine kinase"/>
    <property type="match status" value="1"/>
</dbReference>
<keyword evidence="9" id="KW-1133">Transmembrane helix</keyword>
<dbReference type="InterPro" id="IPR003594">
    <property type="entry name" value="HATPase_dom"/>
</dbReference>
<dbReference type="Pfam" id="PF02518">
    <property type="entry name" value="HATPase_c"/>
    <property type="match status" value="1"/>
</dbReference>
<dbReference type="InterPro" id="IPR003661">
    <property type="entry name" value="HisK_dim/P_dom"/>
</dbReference>
<evidence type="ECO:0000256" key="9">
    <source>
        <dbReference type="SAM" id="Phobius"/>
    </source>
</evidence>
<dbReference type="InterPro" id="IPR005467">
    <property type="entry name" value="His_kinase_dom"/>
</dbReference>
<dbReference type="EMBL" id="BORC01000002">
    <property type="protein sequence ID" value="GIN61213.1"/>
    <property type="molecule type" value="Genomic_DNA"/>
</dbReference>
<dbReference type="SUPFAM" id="SSF47384">
    <property type="entry name" value="Homodimeric domain of signal transducing histidine kinase"/>
    <property type="match status" value="1"/>
</dbReference>
<keyword evidence="4" id="KW-0808">Transferase</keyword>
<name>A0A919WFV6_9BACI</name>